<sequence length="51" mass="5453">MVELLFKNKSSVPKAGRKLSSDASRVSGECVGSGGPRSMTQDFQRIHGGMK</sequence>
<evidence type="ECO:0000256" key="1">
    <source>
        <dbReference type="SAM" id="MobiDB-lite"/>
    </source>
</evidence>
<organism evidence="2 3">
    <name type="scientific">Clarias magur</name>
    <name type="common">Asian catfish</name>
    <name type="synonym">Macropteronotus magur</name>
    <dbReference type="NCBI Taxonomy" id="1594786"/>
    <lineage>
        <taxon>Eukaryota</taxon>
        <taxon>Metazoa</taxon>
        <taxon>Chordata</taxon>
        <taxon>Craniata</taxon>
        <taxon>Vertebrata</taxon>
        <taxon>Euteleostomi</taxon>
        <taxon>Actinopterygii</taxon>
        <taxon>Neopterygii</taxon>
        <taxon>Teleostei</taxon>
        <taxon>Ostariophysi</taxon>
        <taxon>Siluriformes</taxon>
        <taxon>Clariidae</taxon>
        <taxon>Clarias</taxon>
    </lineage>
</organism>
<keyword evidence="3" id="KW-1185">Reference proteome</keyword>
<keyword evidence="2" id="KW-0687">Ribonucleoprotein</keyword>
<dbReference type="Proteomes" id="UP000727407">
    <property type="component" value="Unassembled WGS sequence"/>
</dbReference>
<dbReference type="AlphaFoldDB" id="A0A8J4U7J2"/>
<dbReference type="EMBL" id="QNUK01000439">
    <property type="protein sequence ID" value="KAF5893367.1"/>
    <property type="molecule type" value="Genomic_DNA"/>
</dbReference>
<dbReference type="GO" id="GO:0005840">
    <property type="term" value="C:ribosome"/>
    <property type="evidence" value="ECO:0007669"/>
    <property type="project" value="UniProtKB-KW"/>
</dbReference>
<reference evidence="2" key="1">
    <citation type="submission" date="2020-07" db="EMBL/GenBank/DDBJ databases">
        <title>Clarias magur genome sequencing, assembly and annotation.</title>
        <authorList>
            <person name="Kushwaha B."/>
            <person name="Kumar R."/>
            <person name="Das P."/>
            <person name="Joshi C.G."/>
            <person name="Kumar D."/>
            <person name="Nagpure N.S."/>
            <person name="Pandey M."/>
            <person name="Agarwal S."/>
            <person name="Srivastava S."/>
            <person name="Singh M."/>
            <person name="Sahoo L."/>
            <person name="Jayasankar P."/>
            <person name="Meher P.K."/>
            <person name="Koringa P.G."/>
            <person name="Iquebal M.A."/>
            <person name="Das S.P."/>
            <person name="Bit A."/>
            <person name="Patnaik S."/>
            <person name="Patel N."/>
            <person name="Shah T.M."/>
            <person name="Hinsu A."/>
            <person name="Jena J.K."/>
        </authorList>
    </citation>
    <scope>NUCLEOTIDE SEQUENCE</scope>
    <source>
        <strain evidence="2">CIFAMagur01</strain>
        <tissue evidence="2">Testis</tissue>
    </source>
</reference>
<protein>
    <submittedName>
        <fullName evidence="2">Ribosomal protein S14, mitochondrial</fullName>
    </submittedName>
</protein>
<keyword evidence="2" id="KW-0689">Ribosomal protein</keyword>
<name>A0A8J4U7J2_CLAMG</name>
<evidence type="ECO:0000313" key="2">
    <source>
        <dbReference type="EMBL" id="KAF5893367.1"/>
    </source>
</evidence>
<feature type="region of interest" description="Disordered" evidence="1">
    <location>
        <begin position="1"/>
        <end position="51"/>
    </location>
</feature>
<comment type="caution">
    <text evidence="2">The sequence shown here is derived from an EMBL/GenBank/DDBJ whole genome shotgun (WGS) entry which is preliminary data.</text>
</comment>
<accession>A0A8J4U7J2</accession>
<evidence type="ECO:0000313" key="3">
    <source>
        <dbReference type="Proteomes" id="UP000727407"/>
    </source>
</evidence>
<gene>
    <name evidence="2" type="primary">rps14</name>
    <name evidence="2" type="ORF">DAT39_016954</name>
</gene>
<proteinExistence type="predicted"/>